<keyword evidence="7" id="KW-0106">Calcium</keyword>
<evidence type="ECO:0000256" key="5">
    <source>
        <dbReference type="ARBA" id="ARBA00022729"/>
    </source>
</evidence>
<evidence type="ECO:0000256" key="9">
    <source>
        <dbReference type="ARBA" id="ARBA00034344"/>
    </source>
</evidence>
<dbReference type="PANTHER" id="PTHR30036">
    <property type="entry name" value="D-XYLOSE-BINDING PERIPLASMIC PROTEIN"/>
    <property type="match status" value="1"/>
</dbReference>
<dbReference type="CDD" id="cd01539">
    <property type="entry name" value="PBP1_GGBP"/>
    <property type="match status" value="1"/>
</dbReference>
<keyword evidence="10" id="KW-0472">Membrane</keyword>
<dbReference type="PANTHER" id="PTHR30036:SF2">
    <property type="entry name" value="D-GALACTOSE_METHYL-GALACTOSIDE BINDING PERIPLASMIC PROTEIN MGLB"/>
    <property type="match status" value="1"/>
</dbReference>
<keyword evidence="10" id="KW-0812">Transmembrane</keyword>
<dbReference type="EMBL" id="UHJJ01000002">
    <property type="protein sequence ID" value="SUQ13241.1"/>
    <property type="molecule type" value="Genomic_DNA"/>
</dbReference>
<dbReference type="Proteomes" id="UP000254051">
    <property type="component" value="Unassembled WGS sequence"/>
</dbReference>
<keyword evidence="6" id="KW-0574">Periplasm</keyword>
<feature type="transmembrane region" description="Helical" evidence="10">
    <location>
        <begin position="27"/>
        <end position="43"/>
    </location>
</feature>
<evidence type="ECO:0000256" key="10">
    <source>
        <dbReference type="SAM" id="Phobius"/>
    </source>
</evidence>
<keyword evidence="2" id="KW-0813">Transport</keyword>
<evidence type="ECO:0000256" key="8">
    <source>
        <dbReference type="ARBA" id="ARBA00034323"/>
    </source>
</evidence>
<dbReference type="InterPro" id="IPR028082">
    <property type="entry name" value="Peripla_BP_I"/>
</dbReference>
<dbReference type="SUPFAM" id="SSF53822">
    <property type="entry name" value="Periplasmic binding protein-like I"/>
    <property type="match status" value="1"/>
</dbReference>
<evidence type="ECO:0000259" key="11">
    <source>
        <dbReference type="Pfam" id="PF13407"/>
    </source>
</evidence>
<evidence type="ECO:0000256" key="4">
    <source>
        <dbReference type="ARBA" id="ARBA00022723"/>
    </source>
</evidence>
<evidence type="ECO:0000256" key="7">
    <source>
        <dbReference type="ARBA" id="ARBA00022837"/>
    </source>
</evidence>
<keyword evidence="4" id="KW-0479">Metal-binding</keyword>
<feature type="domain" description="Periplasmic binding protein" evidence="11">
    <location>
        <begin position="62"/>
        <end position="340"/>
    </location>
</feature>
<accession>A0A316A220</accession>
<dbReference type="InterPro" id="IPR025997">
    <property type="entry name" value="SBP_2_dom"/>
</dbReference>
<keyword evidence="5" id="KW-0732">Signal</keyword>
<dbReference type="Gene3D" id="3.40.50.2300">
    <property type="match status" value="2"/>
</dbReference>
<evidence type="ECO:0000313" key="13">
    <source>
        <dbReference type="Proteomes" id="UP000254051"/>
    </source>
</evidence>
<dbReference type="GO" id="GO:0046872">
    <property type="term" value="F:metal ion binding"/>
    <property type="evidence" value="ECO:0007669"/>
    <property type="project" value="UniProtKB-KW"/>
</dbReference>
<evidence type="ECO:0000256" key="6">
    <source>
        <dbReference type="ARBA" id="ARBA00022764"/>
    </source>
</evidence>
<keyword evidence="3" id="KW-0762">Sugar transport</keyword>
<dbReference type="GO" id="GO:0030246">
    <property type="term" value="F:carbohydrate binding"/>
    <property type="evidence" value="ECO:0007669"/>
    <property type="project" value="InterPro"/>
</dbReference>
<dbReference type="GO" id="GO:0030288">
    <property type="term" value="C:outer membrane-bounded periplasmic space"/>
    <property type="evidence" value="ECO:0007669"/>
    <property type="project" value="TreeGrafter"/>
</dbReference>
<gene>
    <name evidence="12" type="ORF">SAMN05216529_102459</name>
</gene>
<reference evidence="13" key="1">
    <citation type="submission" date="2017-07" db="EMBL/GenBank/DDBJ databases">
        <authorList>
            <person name="Varghese N."/>
            <person name="Submissions S."/>
        </authorList>
    </citation>
    <scope>NUCLEOTIDE SEQUENCE [LARGE SCALE GENOMIC DNA]</scope>
    <source>
        <strain evidence="13">NLAE-zl-C134</strain>
    </source>
</reference>
<dbReference type="InterPro" id="IPR050555">
    <property type="entry name" value="Bact_Solute-Bind_Prot2"/>
</dbReference>
<dbReference type="InterPro" id="IPR044085">
    <property type="entry name" value="MglB-like_PBP1"/>
</dbReference>
<name>A0A316A220_9FIRM</name>
<proteinExistence type="predicted"/>
<evidence type="ECO:0000313" key="12">
    <source>
        <dbReference type="EMBL" id="SUQ13241.1"/>
    </source>
</evidence>
<protein>
    <recommendedName>
        <fullName evidence="9">D-galactose/methyl-galactoside binding periplasmic protein MglB</fullName>
    </recommendedName>
</protein>
<comment type="subunit">
    <text evidence="8">The ABC transporter complex is composed of one ATP-binding protein (MglA), two transmembrane proteins (MglC) and a solute-binding protein (MglB).</text>
</comment>
<comment type="subcellular location">
    <subcellularLocation>
        <location evidence="1">Cell envelope</location>
    </subcellularLocation>
</comment>
<keyword evidence="10" id="KW-1133">Transmembrane helix</keyword>
<evidence type="ECO:0000256" key="1">
    <source>
        <dbReference type="ARBA" id="ARBA00004196"/>
    </source>
</evidence>
<dbReference type="AlphaFoldDB" id="A0A316A220"/>
<evidence type="ECO:0000256" key="2">
    <source>
        <dbReference type="ARBA" id="ARBA00022448"/>
    </source>
</evidence>
<dbReference type="Pfam" id="PF13407">
    <property type="entry name" value="Peripla_BP_4"/>
    <property type="match status" value="1"/>
</dbReference>
<organism evidence="12 13">
    <name type="scientific">Faecalicatena contorta</name>
    <dbReference type="NCBI Taxonomy" id="39482"/>
    <lineage>
        <taxon>Bacteria</taxon>
        <taxon>Bacillati</taxon>
        <taxon>Bacillota</taxon>
        <taxon>Clostridia</taxon>
        <taxon>Lachnospirales</taxon>
        <taxon>Lachnospiraceae</taxon>
        <taxon>Faecalicatena</taxon>
    </lineage>
</organism>
<evidence type="ECO:0000256" key="3">
    <source>
        <dbReference type="ARBA" id="ARBA00022597"/>
    </source>
</evidence>
<sequence length="373" mass="41159">MIENGTGFYISFGGQDRGMSMKQALKILWKRTGIIILIIGIMLCSGCAGKNMPEQENSPIKIGVAIYRGDDAFISSLSGHLTSEAKALEVKLGRKVIVNLADAKNNQGSQNDQVDNFINKGYDIICVNMVDRTAAAVIADKTKEAGIPIIFFNREPVEEDMQIWNKEYYVGTDAEEAGILQGELLVSAYERNPQSIDKNRDGKLQYVMLEGEQVHQDALIRTEFSVKSVLQAGIEMDKLGSEMCNWMRSPSYEAMLKWLEEYGDAIEVVVANNDEMALGAVQALREKNMLKNGPIVLGIDGTKDCLESISKGEIYGTVKNDAKRQAEVILTIGGACIEGKNPSDMVPELEGHYVRVPHYKVTLVNANVVLKQE</sequence>
<keyword evidence="13" id="KW-1185">Reference proteome</keyword>